<dbReference type="Gene3D" id="3.40.50.300">
    <property type="entry name" value="P-loop containing nucleotide triphosphate hydrolases"/>
    <property type="match status" value="2"/>
</dbReference>
<dbReference type="SMART" id="SM00490">
    <property type="entry name" value="HELICc"/>
    <property type="match status" value="1"/>
</dbReference>
<dbReference type="Proteomes" id="UP001431209">
    <property type="component" value="Unassembled WGS sequence"/>
</dbReference>
<evidence type="ECO:0000256" key="4">
    <source>
        <dbReference type="ARBA" id="ARBA00022840"/>
    </source>
</evidence>
<dbReference type="EMBL" id="JAOPGA020001838">
    <property type="protein sequence ID" value="KAL0491650.1"/>
    <property type="molecule type" value="Genomic_DNA"/>
</dbReference>
<reference evidence="9 10" key="1">
    <citation type="submission" date="2024-03" db="EMBL/GenBank/DDBJ databases">
        <title>The Acrasis kona genome and developmental transcriptomes reveal deep origins of eukaryotic multicellular pathways.</title>
        <authorList>
            <person name="Sheikh S."/>
            <person name="Fu C.-J."/>
            <person name="Brown M.W."/>
            <person name="Baldauf S.L."/>
        </authorList>
    </citation>
    <scope>NUCLEOTIDE SEQUENCE [LARGE SCALE GENOMIC DNA]</scope>
    <source>
        <strain evidence="9 10">ATCC MYA-3509</strain>
    </source>
</reference>
<dbReference type="Pfam" id="PF00271">
    <property type="entry name" value="Helicase_C"/>
    <property type="match status" value="1"/>
</dbReference>
<evidence type="ECO:0000256" key="2">
    <source>
        <dbReference type="ARBA" id="ARBA00022801"/>
    </source>
</evidence>
<dbReference type="InterPro" id="IPR001650">
    <property type="entry name" value="Helicase_C-like"/>
</dbReference>
<dbReference type="PROSITE" id="PS51194">
    <property type="entry name" value="HELICASE_CTER"/>
    <property type="match status" value="1"/>
</dbReference>
<dbReference type="PROSITE" id="PS51192">
    <property type="entry name" value="HELICASE_ATP_BIND_1"/>
    <property type="match status" value="1"/>
</dbReference>
<evidence type="ECO:0000313" key="10">
    <source>
        <dbReference type="Proteomes" id="UP001431209"/>
    </source>
</evidence>
<sequence length="565" mass="64875">MFHNAQKRARPGNYTAGSGYAYHGMLDSIESIIDRNKNDKEGDDAKAVERKIKRQKTEEESIYKALPNNDLDLDSVSILNEDLVGVLKNDFKFNYLTPVQHHALQDLINGKDAFINSKAKSGKTLAFLLPLIHNLVRGSFKPENGTGVIVLVPTRESALQVHSICQKLMKPFGAITIGCLLDDEHYQEEIGLFRLTGGINLLIGTPGRLMHNISNNRSFKYSNLRAVVLDDCDKMVEMNFEDQIRRIFGRLPPRRQVIIMSSSIKDKAVDLSNELMRYEQCVMYSDAIHSEDVEEQKCLEKSVVYPIELKIVYLLTILKNHCDKITEYNEAKGTQIYKNCLIFFSSRHSVEYHWFLMSLLRNQHFSNIKFTTLHGESKGCSDKVNYFVRDENESYSLNVIFCTDVSSKGLDIPFVDLMVHFDLPDSLEQYKQRLSRFGNKKYINKKRMDTSILMLNLVQVKENKKMLKTISSRNLKTLNFEKEELIITILPLAQSKVKKVNRFSDLGAKLVRSNESYPKQYTINQILQSFAMPTAVAPTDGVTSRQNITQELLSEWIEIIKERQK</sequence>
<evidence type="ECO:0000256" key="6">
    <source>
        <dbReference type="RuleBase" id="RU365068"/>
    </source>
</evidence>
<keyword evidence="10" id="KW-1185">Reference proteome</keyword>
<dbReference type="InterPro" id="IPR044742">
    <property type="entry name" value="DEAD/DEAH_RhlB"/>
</dbReference>
<dbReference type="GO" id="GO:0003723">
    <property type="term" value="F:RNA binding"/>
    <property type="evidence" value="ECO:0007669"/>
    <property type="project" value="UniProtKB-UniRule"/>
</dbReference>
<comment type="catalytic activity">
    <reaction evidence="6">
        <text>ATP + H2O = ADP + phosphate + H(+)</text>
        <dbReference type="Rhea" id="RHEA:13065"/>
        <dbReference type="ChEBI" id="CHEBI:15377"/>
        <dbReference type="ChEBI" id="CHEBI:15378"/>
        <dbReference type="ChEBI" id="CHEBI:30616"/>
        <dbReference type="ChEBI" id="CHEBI:43474"/>
        <dbReference type="ChEBI" id="CHEBI:456216"/>
        <dbReference type="EC" id="3.6.4.13"/>
    </reaction>
</comment>
<dbReference type="SMART" id="SM00487">
    <property type="entry name" value="DEXDc"/>
    <property type="match status" value="1"/>
</dbReference>
<dbReference type="GO" id="GO:0016787">
    <property type="term" value="F:hydrolase activity"/>
    <property type="evidence" value="ECO:0007669"/>
    <property type="project" value="UniProtKB-KW"/>
</dbReference>
<dbReference type="EC" id="3.6.4.13" evidence="6"/>
<name>A0AAW2ZQC5_9EUKA</name>
<dbReference type="InterPro" id="IPR014001">
    <property type="entry name" value="Helicase_ATP-bd"/>
</dbReference>
<evidence type="ECO:0000259" key="7">
    <source>
        <dbReference type="PROSITE" id="PS51192"/>
    </source>
</evidence>
<dbReference type="InterPro" id="IPR011545">
    <property type="entry name" value="DEAD/DEAH_box_helicase_dom"/>
</dbReference>
<keyword evidence="2 6" id="KW-0378">Hydrolase</keyword>
<dbReference type="GO" id="GO:0003724">
    <property type="term" value="F:RNA helicase activity"/>
    <property type="evidence" value="ECO:0007669"/>
    <property type="project" value="UniProtKB-EC"/>
</dbReference>
<protein>
    <recommendedName>
        <fullName evidence="6">ATP-dependent RNA helicase</fullName>
        <ecNumber evidence="6">3.6.4.13</ecNumber>
    </recommendedName>
</protein>
<dbReference type="AlphaFoldDB" id="A0AAW2ZQC5"/>
<accession>A0AAW2ZQC5</accession>
<dbReference type="PANTHER" id="PTHR24031">
    <property type="entry name" value="RNA HELICASE"/>
    <property type="match status" value="1"/>
</dbReference>
<dbReference type="InterPro" id="IPR027417">
    <property type="entry name" value="P-loop_NTPase"/>
</dbReference>
<comment type="domain">
    <text evidence="6">The Q motif is unique to and characteristic of the DEAD box family of RNA helicases and controls ATP binding and hydrolysis.</text>
</comment>
<keyword evidence="3 6" id="KW-0347">Helicase</keyword>
<evidence type="ECO:0000256" key="1">
    <source>
        <dbReference type="ARBA" id="ARBA00022741"/>
    </source>
</evidence>
<feature type="domain" description="Helicase ATP-binding" evidence="7">
    <location>
        <begin position="104"/>
        <end position="282"/>
    </location>
</feature>
<gene>
    <name evidence="9" type="ORF">AKO1_000591</name>
</gene>
<evidence type="ECO:0000256" key="5">
    <source>
        <dbReference type="ARBA" id="ARBA00022884"/>
    </source>
</evidence>
<proteinExistence type="inferred from homology"/>
<evidence type="ECO:0000256" key="3">
    <source>
        <dbReference type="ARBA" id="ARBA00022806"/>
    </source>
</evidence>
<feature type="domain" description="Helicase C-terminal" evidence="8">
    <location>
        <begin position="332"/>
        <end position="493"/>
    </location>
</feature>
<evidence type="ECO:0000313" key="9">
    <source>
        <dbReference type="EMBL" id="KAL0491650.1"/>
    </source>
</evidence>
<keyword evidence="4 6" id="KW-0067">ATP-binding</keyword>
<dbReference type="Pfam" id="PF00270">
    <property type="entry name" value="DEAD"/>
    <property type="match status" value="1"/>
</dbReference>
<keyword evidence="1 6" id="KW-0547">Nucleotide-binding</keyword>
<evidence type="ECO:0000259" key="8">
    <source>
        <dbReference type="PROSITE" id="PS51194"/>
    </source>
</evidence>
<comment type="similarity">
    <text evidence="6">Belongs to the DEAD box helicase family.</text>
</comment>
<comment type="function">
    <text evidence="6">RNA helicase.</text>
</comment>
<comment type="caution">
    <text evidence="9">The sequence shown here is derived from an EMBL/GenBank/DDBJ whole genome shotgun (WGS) entry which is preliminary data.</text>
</comment>
<dbReference type="SUPFAM" id="SSF52540">
    <property type="entry name" value="P-loop containing nucleoside triphosphate hydrolases"/>
    <property type="match status" value="2"/>
</dbReference>
<dbReference type="CDD" id="cd00268">
    <property type="entry name" value="DEADc"/>
    <property type="match status" value="1"/>
</dbReference>
<dbReference type="GO" id="GO:0005524">
    <property type="term" value="F:ATP binding"/>
    <property type="evidence" value="ECO:0007669"/>
    <property type="project" value="UniProtKB-UniRule"/>
</dbReference>
<organism evidence="9 10">
    <name type="scientific">Acrasis kona</name>
    <dbReference type="NCBI Taxonomy" id="1008807"/>
    <lineage>
        <taxon>Eukaryota</taxon>
        <taxon>Discoba</taxon>
        <taxon>Heterolobosea</taxon>
        <taxon>Tetramitia</taxon>
        <taxon>Eutetramitia</taxon>
        <taxon>Acrasidae</taxon>
        <taxon>Acrasis</taxon>
    </lineage>
</organism>
<keyword evidence="5 6" id="KW-0694">RNA-binding</keyword>